<comment type="caution">
    <text evidence="2">The sequence shown here is derived from an EMBL/GenBank/DDBJ whole genome shotgun (WGS) entry which is preliminary data.</text>
</comment>
<evidence type="ECO:0000313" key="3">
    <source>
        <dbReference type="Proteomes" id="UP001447188"/>
    </source>
</evidence>
<reference evidence="2 3" key="1">
    <citation type="submission" date="2024-02" db="EMBL/GenBank/DDBJ databases">
        <title>Discinaceae phylogenomics.</title>
        <authorList>
            <person name="Dirks A.C."/>
            <person name="James T.Y."/>
        </authorList>
    </citation>
    <scope>NUCLEOTIDE SEQUENCE [LARGE SCALE GENOMIC DNA]</scope>
    <source>
        <strain evidence="2 3">ACD0624</strain>
    </source>
</reference>
<sequence>MTRQKRKSLAAPGASLPNTLILPHSPTTRRLISRLSKDSLLALVLTWLDATRVQTYSPNLTRVDDDDEEEEEDLPLDSVREEYELYKRSSNVKAKDVVERIVEREWKSGLNLLQIAELDYQYLLDHPSTHKWTAATLHHLNRSPTSTSDSHPTPRFHASAFIHALQSLIHPMVTAHYFIARHPTLPLTFIRMQLHPPSNTSSALELPGPKRIFYLVFPTNAPGHLYHNIGTSSDNLRDIVRSSIATAISRPHARFELRPSSMNAKTLETLVYYRGDGGGEGGMIGAWSVYADGMLEDGLLQPLSLSGSGSGKRDVEMTDTGEDREEVKRRKVAEGRFGSGAIAGDGKGLESVEFRLEDVFPVMPREARGMDEDEDEEFRPTITMKLEGTHVFAGIRSMVESGVGFDGASMPGWITGEGGVSVGTVRDGKLLRKGR</sequence>
<dbReference type="InterPro" id="IPR007902">
    <property type="entry name" value="Chl4/mis15/CENP-N"/>
</dbReference>
<dbReference type="Gene3D" id="3.10.20.720">
    <property type="match status" value="1"/>
</dbReference>
<evidence type="ECO:0000256" key="1">
    <source>
        <dbReference type="SAM" id="MobiDB-lite"/>
    </source>
</evidence>
<dbReference type="Pfam" id="PF05238">
    <property type="entry name" value="CENP-N"/>
    <property type="match status" value="1"/>
</dbReference>
<dbReference type="EMBL" id="JBBBZM010000179">
    <property type="protein sequence ID" value="KAL0632238.1"/>
    <property type="molecule type" value="Genomic_DNA"/>
</dbReference>
<proteinExistence type="predicted"/>
<name>A0ABR3G8P8_9PEZI</name>
<protein>
    <submittedName>
        <fullName evidence="2">Chromosome loss- protein</fullName>
    </submittedName>
</protein>
<accession>A0ABR3G8P8</accession>
<evidence type="ECO:0000313" key="2">
    <source>
        <dbReference type="EMBL" id="KAL0632238.1"/>
    </source>
</evidence>
<keyword evidence="3" id="KW-1185">Reference proteome</keyword>
<feature type="region of interest" description="Disordered" evidence="1">
    <location>
        <begin position="305"/>
        <end position="328"/>
    </location>
</feature>
<dbReference type="Proteomes" id="UP001447188">
    <property type="component" value="Unassembled WGS sequence"/>
</dbReference>
<organism evidence="2 3">
    <name type="scientific">Discina gigas</name>
    <dbReference type="NCBI Taxonomy" id="1032678"/>
    <lineage>
        <taxon>Eukaryota</taxon>
        <taxon>Fungi</taxon>
        <taxon>Dikarya</taxon>
        <taxon>Ascomycota</taxon>
        <taxon>Pezizomycotina</taxon>
        <taxon>Pezizomycetes</taxon>
        <taxon>Pezizales</taxon>
        <taxon>Discinaceae</taxon>
        <taxon>Discina</taxon>
    </lineage>
</organism>
<gene>
    <name evidence="2" type="primary">CHL4</name>
    <name evidence="2" type="ORF">Q9L58_008872</name>
</gene>